<accession>A0A6G9YKW4</accession>
<evidence type="ECO:0000313" key="4">
    <source>
        <dbReference type="EMBL" id="QIS13676.1"/>
    </source>
</evidence>
<dbReference type="KEGG" id="nah:F5544_29155"/>
<dbReference type="EMBL" id="CP046172">
    <property type="protein sequence ID" value="QIS13676.1"/>
    <property type="molecule type" value="Genomic_DNA"/>
</dbReference>
<name>A0A6G9YKW4_9NOCA</name>
<feature type="compositionally biased region" description="Basic and acidic residues" evidence="2">
    <location>
        <begin position="68"/>
        <end position="82"/>
    </location>
</feature>
<feature type="region of interest" description="Disordered" evidence="2">
    <location>
        <begin position="1"/>
        <end position="43"/>
    </location>
</feature>
<dbReference type="Proteomes" id="UP000503540">
    <property type="component" value="Chromosome"/>
</dbReference>
<organism evidence="4 5">
    <name type="scientific">Nocardia arthritidis</name>
    <dbReference type="NCBI Taxonomy" id="228602"/>
    <lineage>
        <taxon>Bacteria</taxon>
        <taxon>Bacillati</taxon>
        <taxon>Actinomycetota</taxon>
        <taxon>Actinomycetes</taxon>
        <taxon>Mycobacteriales</taxon>
        <taxon>Nocardiaceae</taxon>
        <taxon>Nocardia</taxon>
    </lineage>
</organism>
<evidence type="ECO:0000256" key="2">
    <source>
        <dbReference type="SAM" id="MobiDB-lite"/>
    </source>
</evidence>
<dbReference type="SUPFAM" id="SSF140459">
    <property type="entry name" value="PE/PPE dimer-like"/>
    <property type="match status" value="1"/>
</dbReference>
<keyword evidence="5" id="KW-1185">Reference proteome</keyword>
<feature type="domain" description="PPE" evidence="3">
    <location>
        <begin position="161"/>
        <end position="243"/>
    </location>
</feature>
<dbReference type="AlphaFoldDB" id="A0A6G9YKW4"/>
<dbReference type="InterPro" id="IPR038332">
    <property type="entry name" value="PPE_sf"/>
</dbReference>
<reference evidence="4 5" key="1">
    <citation type="journal article" date="2019" name="ACS Chem. Biol.">
        <title>Identification and Mobilization of a Cryptic Antibiotic Biosynthesis Gene Locus from a Human-Pathogenic Nocardia Isolate.</title>
        <authorList>
            <person name="Herisse M."/>
            <person name="Ishida K."/>
            <person name="Porter J.L."/>
            <person name="Howden B."/>
            <person name="Hertweck C."/>
            <person name="Stinear T.P."/>
            <person name="Pidot S.J."/>
        </authorList>
    </citation>
    <scope>NUCLEOTIDE SEQUENCE [LARGE SCALE GENOMIC DNA]</scope>
    <source>
        <strain evidence="4 5">AUSMDU00012717</strain>
    </source>
</reference>
<sequence length="323" mass="35396">MRGLPRRARQHSRLGPIRRTSHRLRNDAIGTDPGSQVRGQGRRARQRAAQIARYTYRSGRADAPGLRQGDRELPGGGPEHRLAARRHRSSARRGPMSQAEYARRIVAAQDQWLRDRVAVPDDPAARELENGCDPRSIADPNQDLYVIETATLDDLVQRVEAMRPSSALEVSQQWQHISAAFREKSTAFGAAIRATIADGWKGAAANQATEAITNYVDQSQQLTLAAERISAVLAEFGAGLLRTRALMPRTGDGVPVLKDKALPPEGVMKADDHSRSEAVEEARRVLRTVYWQAANRADAGVPVVPDSPKVVDSPHISPVIGDD</sequence>
<evidence type="ECO:0000313" key="5">
    <source>
        <dbReference type="Proteomes" id="UP000503540"/>
    </source>
</evidence>
<dbReference type="Gene3D" id="1.20.1260.20">
    <property type="entry name" value="PPE superfamily"/>
    <property type="match status" value="1"/>
</dbReference>
<gene>
    <name evidence="4" type="ORF">F5544_29155</name>
</gene>
<dbReference type="Pfam" id="PF00823">
    <property type="entry name" value="PPE"/>
    <property type="match status" value="1"/>
</dbReference>
<proteinExistence type="inferred from homology"/>
<feature type="compositionally biased region" description="Basic residues" evidence="2">
    <location>
        <begin position="1"/>
        <end position="12"/>
    </location>
</feature>
<comment type="similarity">
    <text evidence="1">Belongs to the mycobacterial PPE family.</text>
</comment>
<evidence type="ECO:0000259" key="3">
    <source>
        <dbReference type="Pfam" id="PF00823"/>
    </source>
</evidence>
<protein>
    <submittedName>
        <fullName evidence="4">PPE domain-containing protein</fullName>
    </submittedName>
</protein>
<evidence type="ECO:0000256" key="1">
    <source>
        <dbReference type="ARBA" id="ARBA00010652"/>
    </source>
</evidence>
<feature type="region of interest" description="Disordered" evidence="2">
    <location>
        <begin position="57"/>
        <end position="98"/>
    </location>
</feature>
<dbReference type="InterPro" id="IPR000030">
    <property type="entry name" value="PPE_dom"/>
</dbReference>